<organism evidence="7 8">
    <name type="scientific">Quillaja saponaria</name>
    <name type="common">Soap bark tree</name>
    <dbReference type="NCBI Taxonomy" id="32244"/>
    <lineage>
        <taxon>Eukaryota</taxon>
        <taxon>Viridiplantae</taxon>
        <taxon>Streptophyta</taxon>
        <taxon>Embryophyta</taxon>
        <taxon>Tracheophyta</taxon>
        <taxon>Spermatophyta</taxon>
        <taxon>Magnoliopsida</taxon>
        <taxon>eudicotyledons</taxon>
        <taxon>Gunneridae</taxon>
        <taxon>Pentapetalae</taxon>
        <taxon>rosids</taxon>
        <taxon>fabids</taxon>
        <taxon>Fabales</taxon>
        <taxon>Quillajaceae</taxon>
        <taxon>Quillaja</taxon>
    </lineage>
</organism>
<dbReference type="EMBL" id="JARAOO010000008">
    <property type="protein sequence ID" value="KAJ7958959.1"/>
    <property type="molecule type" value="Genomic_DNA"/>
</dbReference>
<feature type="domain" description="Fe2OG dioxygenase" evidence="6">
    <location>
        <begin position="192"/>
        <end position="292"/>
    </location>
</feature>
<dbReference type="KEGG" id="qsa:O6P43_019599"/>
<keyword evidence="2 5" id="KW-0479">Metal-binding</keyword>
<dbReference type="InterPro" id="IPR005123">
    <property type="entry name" value="Oxoglu/Fe-dep_dioxygenase_dom"/>
</dbReference>
<dbReference type="PROSITE" id="PS51471">
    <property type="entry name" value="FE2OG_OXY"/>
    <property type="match status" value="1"/>
</dbReference>
<dbReference type="PANTHER" id="PTHR47991">
    <property type="entry name" value="OXOGLUTARATE/IRON-DEPENDENT DIOXYGENASE"/>
    <property type="match status" value="1"/>
</dbReference>
<dbReference type="GO" id="GO:0046872">
    <property type="term" value="F:metal ion binding"/>
    <property type="evidence" value="ECO:0007669"/>
    <property type="project" value="UniProtKB-KW"/>
</dbReference>
<dbReference type="GO" id="GO:0031418">
    <property type="term" value="F:L-ascorbic acid binding"/>
    <property type="evidence" value="ECO:0007669"/>
    <property type="project" value="UniProtKB-KW"/>
</dbReference>
<evidence type="ECO:0000256" key="5">
    <source>
        <dbReference type="RuleBase" id="RU003682"/>
    </source>
</evidence>
<keyword evidence="3" id="KW-0847">Vitamin C</keyword>
<dbReference type="GO" id="GO:0016491">
    <property type="term" value="F:oxidoreductase activity"/>
    <property type="evidence" value="ECO:0007669"/>
    <property type="project" value="UniProtKB-KW"/>
</dbReference>
<evidence type="ECO:0000256" key="1">
    <source>
        <dbReference type="ARBA" id="ARBA00008056"/>
    </source>
</evidence>
<keyword evidence="8" id="KW-1185">Reference proteome</keyword>
<reference evidence="7" key="1">
    <citation type="journal article" date="2023" name="Science">
        <title>Elucidation of the pathway for biosynthesis of saponin adjuvants from the soapbark tree.</title>
        <authorList>
            <person name="Reed J."/>
            <person name="Orme A."/>
            <person name="El-Demerdash A."/>
            <person name="Owen C."/>
            <person name="Martin L.B.B."/>
            <person name="Misra R.C."/>
            <person name="Kikuchi S."/>
            <person name="Rejzek M."/>
            <person name="Martin A.C."/>
            <person name="Harkess A."/>
            <person name="Leebens-Mack J."/>
            <person name="Louveau T."/>
            <person name="Stephenson M.J."/>
            <person name="Osbourn A."/>
        </authorList>
    </citation>
    <scope>NUCLEOTIDE SEQUENCE</scope>
    <source>
        <strain evidence="7">S10</strain>
    </source>
</reference>
<dbReference type="InterPro" id="IPR027443">
    <property type="entry name" value="IPNS-like_sf"/>
</dbReference>
<protein>
    <submittedName>
        <fullName evidence="7">2-oxoglutarate and Fe(II)-dependent oxygenase superfamily protein</fullName>
    </submittedName>
</protein>
<dbReference type="AlphaFoldDB" id="A0AAD7LIU4"/>
<sequence length="349" mass="39304">MFSTVKGLVESNNFTSLPPIYVFPKKPEDSMLSTAETVPIIDFSLLTSANDPDQRCKAIQDLGNACRDWGFFVLINHGVPEELRDEILRASCSFFELAEEEKREFAGNQVLDPIRCGSSFNVKVDKSFYWRDYLKLHVHPSFNAPNKPPGFSEVLQEYSEKTREVADELMKGVSKSLGLEADYILKRMNVESGSQLLVINLYPPCPQPEIAMGLPPHTDHGLLTLLIQNELCGLQVQHHGKWIPVNPHPNSFLVNLGDHMEILTNGEYKSVVHRAMVNKKATRISIGTAHGPSFETTVSPAPELVSESHPPAFRGIKYSEYLELQQKYQLETKSCLDRVRISTSEINNY</sequence>
<name>A0AAD7LIU4_QUISA</name>
<evidence type="ECO:0000259" key="6">
    <source>
        <dbReference type="PROSITE" id="PS51471"/>
    </source>
</evidence>
<keyword evidence="4 5" id="KW-0408">Iron</keyword>
<accession>A0AAD7LIU4</accession>
<evidence type="ECO:0000313" key="7">
    <source>
        <dbReference type="EMBL" id="KAJ7958959.1"/>
    </source>
</evidence>
<gene>
    <name evidence="7" type="ORF">O6P43_019599</name>
</gene>
<dbReference type="Gene3D" id="2.60.120.330">
    <property type="entry name" value="B-lactam Antibiotic, Isopenicillin N Synthase, Chain"/>
    <property type="match status" value="1"/>
</dbReference>
<evidence type="ECO:0000256" key="3">
    <source>
        <dbReference type="ARBA" id="ARBA00022896"/>
    </source>
</evidence>
<proteinExistence type="inferred from homology"/>
<dbReference type="Pfam" id="PF03171">
    <property type="entry name" value="2OG-FeII_Oxy"/>
    <property type="match status" value="1"/>
</dbReference>
<dbReference type="InterPro" id="IPR026992">
    <property type="entry name" value="DIOX_N"/>
</dbReference>
<evidence type="ECO:0000256" key="2">
    <source>
        <dbReference type="ARBA" id="ARBA00022723"/>
    </source>
</evidence>
<dbReference type="InterPro" id="IPR044861">
    <property type="entry name" value="IPNS-like_FE2OG_OXY"/>
</dbReference>
<dbReference type="InterPro" id="IPR050295">
    <property type="entry name" value="Plant_2OG-oxidoreductases"/>
</dbReference>
<evidence type="ECO:0000256" key="4">
    <source>
        <dbReference type="ARBA" id="ARBA00023004"/>
    </source>
</evidence>
<keyword evidence="5" id="KW-0560">Oxidoreductase</keyword>
<dbReference type="Proteomes" id="UP001163823">
    <property type="component" value="Chromosome 8"/>
</dbReference>
<dbReference type="SUPFAM" id="SSF51197">
    <property type="entry name" value="Clavaminate synthase-like"/>
    <property type="match status" value="1"/>
</dbReference>
<comment type="caution">
    <text evidence="7">The sequence shown here is derived from an EMBL/GenBank/DDBJ whole genome shotgun (WGS) entry which is preliminary data.</text>
</comment>
<dbReference type="Pfam" id="PF14226">
    <property type="entry name" value="DIOX_N"/>
    <property type="match status" value="1"/>
</dbReference>
<dbReference type="FunFam" id="2.60.120.330:FF:000134">
    <property type="entry name" value="Uncharacterized protein"/>
    <property type="match status" value="1"/>
</dbReference>
<comment type="similarity">
    <text evidence="1 5">Belongs to the iron/ascorbate-dependent oxidoreductase family.</text>
</comment>
<evidence type="ECO:0000313" key="8">
    <source>
        <dbReference type="Proteomes" id="UP001163823"/>
    </source>
</evidence>